<gene>
    <name evidence="3" type="ORF">DXB93_00240</name>
</gene>
<feature type="transmembrane region" description="Helical" evidence="1">
    <location>
        <begin position="79"/>
        <end position="106"/>
    </location>
</feature>
<dbReference type="Pfam" id="PF13240">
    <property type="entry name" value="Zn_Ribbon_1"/>
    <property type="match status" value="1"/>
</dbReference>
<dbReference type="EMBL" id="QUSL01000001">
    <property type="protein sequence ID" value="RGD87140.1"/>
    <property type="molecule type" value="Genomic_DNA"/>
</dbReference>
<organism evidence="3 4">
    <name type="scientific">Thomasclavelia ramosa</name>
    <dbReference type="NCBI Taxonomy" id="1547"/>
    <lineage>
        <taxon>Bacteria</taxon>
        <taxon>Bacillati</taxon>
        <taxon>Bacillota</taxon>
        <taxon>Erysipelotrichia</taxon>
        <taxon>Erysipelotrichales</taxon>
        <taxon>Coprobacillaceae</taxon>
        <taxon>Thomasclavelia</taxon>
    </lineage>
</organism>
<comment type="caution">
    <text evidence="3">The sequence shown here is derived from an EMBL/GenBank/DDBJ whole genome shotgun (WGS) entry which is preliminary data.</text>
</comment>
<dbReference type="AlphaFoldDB" id="A0A3E3EGW3"/>
<evidence type="ECO:0000256" key="1">
    <source>
        <dbReference type="SAM" id="Phobius"/>
    </source>
</evidence>
<feature type="transmembrane region" description="Helical" evidence="1">
    <location>
        <begin position="46"/>
        <end position="67"/>
    </location>
</feature>
<keyword evidence="1" id="KW-0472">Membrane</keyword>
<evidence type="ECO:0000313" key="4">
    <source>
        <dbReference type="Proteomes" id="UP000261032"/>
    </source>
</evidence>
<name>A0A3E3EGW3_9FIRM</name>
<reference evidence="3 4" key="1">
    <citation type="submission" date="2018-08" db="EMBL/GenBank/DDBJ databases">
        <title>A genome reference for cultivated species of the human gut microbiota.</title>
        <authorList>
            <person name="Zou Y."/>
            <person name="Xue W."/>
            <person name="Luo G."/>
        </authorList>
    </citation>
    <scope>NUCLEOTIDE SEQUENCE [LARGE SCALE GENOMIC DNA]</scope>
    <source>
        <strain evidence="3 4">OM06-4</strain>
    </source>
</reference>
<keyword evidence="1" id="KW-0812">Transmembrane</keyword>
<feature type="transmembrane region" description="Helical" evidence="1">
    <location>
        <begin position="118"/>
        <end position="146"/>
    </location>
</feature>
<protein>
    <submittedName>
        <fullName evidence="3">Zinc ribbon domain-containing protein</fullName>
    </submittedName>
</protein>
<feature type="domain" description="Zinc-ribbon" evidence="2">
    <location>
        <begin position="4"/>
        <end position="25"/>
    </location>
</feature>
<dbReference type="InterPro" id="IPR026870">
    <property type="entry name" value="Zinc_ribbon_dom"/>
</dbReference>
<keyword evidence="1" id="KW-1133">Transmembrane helix</keyword>
<sequence length="149" mass="16888">MKTCPCCHNEILDDAIYCDYCGKELTKKEEDVSRVVELKENPQKNYFCQLGLILFLFSMVILDFFMATVVHNTVGNSRIVFYISSVFYILALATEGFALFVDYNAVKQGYRKNGNLGLALATMALSSYFVFLCIKSINLGCFYTMISPQ</sequence>
<evidence type="ECO:0000259" key="2">
    <source>
        <dbReference type="Pfam" id="PF13240"/>
    </source>
</evidence>
<evidence type="ECO:0000313" key="3">
    <source>
        <dbReference type="EMBL" id="RGD87140.1"/>
    </source>
</evidence>
<dbReference type="RefSeq" id="WP_117580131.1">
    <property type="nucleotide sequence ID" value="NZ_QUSL01000001.1"/>
</dbReference>
<proteinExistence type="predicted"/>
<dbReference type="Proteomes" id="UP000261032">
    <property type="component" value="Unassembled WGS sequence"/>
</dbReference>
<accession>A0A3E3EGW3</accession>